<name>A0ABV3Y2X5_9ACTN</name>
<evidence type="ECO:0000256" key="3">
    <source>
        <dbReference type="SAM" id="SignalP"/>
    </source>
</evidence>
<comment type="similarity">
    <text evidence="1">Belongs to the leucine-binding protein family.</text>
</comment>
<feature type="signal peptide" evidence="3">
    <location>
        <begin position="1"/>
        <end position="20"/>
    </location>
</feature>
<gene>
    <name evidence="5" type="ORF">AB6A68_06810</name>
</gene>
<evidence type="ECO:0000313" key="6">
    <source>
        <dbReference type="Proteomes" id="UP001560267"/>
    </source>
</evidence>
<dbReference type="Gene3D" id="3.40.50.2300">
    <property type="match status" value="2"/>
</dbReference>
<feature type="chain" id="PRO_5045100374" evidence="3">
    <location>
        <begin position="21"/>
        <end position="393"/>
    </location>
</feature>
<sequence>MQLRATSTALVLLSSSLVMASCGTTTTSHATPIASAPGVTTSSVLFASEVNTATPSHRYAIDEVAGMRAVLRLFDRHHGVFGRQLSLVVKDDAGQSAIAADETSYLGNTVGAFALIGDSPSTVAPAVSAQASSAGGILQLFPVGAATGPNTVNTAPSVTTVALDLGAALRSLDLANGTIGVLASGTVPKIATDLGVTTTPVQLTYTSSGQLQGASQLTSRVPDLIVSFAPRVVTAKLLTELGRLNEAPTVIAVSDTVSRATLRAEAPTFHGTLLRFGTWVPLGALNRAWSRYLGAVDQFLAPKVPMNSATLDGIYAATMSVELLRSVGINPSRRAILTNLARDRFVPLAPAIGPWTATSGFQGGVLTGTAHPWYVSGFKVNATPPHLPAPPAL</sequence>
<dbReference type="InterPro" id="IPR028082">
    <property type="entry name" value="Peripla_BP_I"/>
</dbReference>
<proteinExistence type="inferred from homology"/>
<dbReference type="SUPFAM" id="SSF53822">
    <property type="entry name" value="Periplasmic binding protein-like I"/>
    <property type="match status" value="1"/>
</dbReference>
<feature type="domain" description="Leucine-binding protein" evidence="4">
    <location>
        <begin position="61"/>
        <end position="342"/>
    </location>
</feature>
<dbReference type="Proteomes" id="UP001560267">
    <property type="component" value="Unassembled WGS sequence"/>
</dbReference>
<protein>
    <submittedName>
        <fullName evidence="5">ABC transporter substrate-binding protein</fullName>
    </submittedName>
</protein>
<dbReference type="InterPro" id="IPR028081">
    <property type="entry name" value="Leu-bd"/>
</dbReference>
<comment type="caution">
    <text evidence="5">The sequence shown here is derived from an EMBL/GenBank/DDBJ whole genome shotgun (WGS) entry which is preliminary data.</text>
</comment>
<evidence type="ECO:0000313" key="5">
    <source>
        <dbReference type="EMBL" id="MEX6429549.1"/>
    </source>
</evidence>
<keyword evidence="2 3" id="KW-0732">Signal</keyword>
<organism evidence="5 6">
    <name type="scientific">Ferrimicrobium acidiphilum</name>
    <dbReference type="NCBI Taxonomy" id="121039"/>
    <lineage>
        <taxon>Bacteria</taxon>
        <taxon>Bacillati</taxon>
        <taxon>Actinomycetota</taxon>
        <taxon>Acidimicrobiia</taxon>
        <taxon>Acidimicrobiales</taxon>
        <taxon>Acidimicrobiaceae</taxon>
        <taxon>Ferrimicrobium</taxon>
    </lineage>
</organism>
<dbReference type="PROSITE" id="PS51257">
    <property type="entry name" value="PROKAR_LIPOPROTEIN"/>
    <property type="match status" value="1"/>
</dbReference>
<reference evidence="5 6" key="1">
    <citation type="submission" date="2024-07" db="EMBL/GenBank/DDBJ databases">
        <title>Draft Genome Sequence of Ferrimicrobium acidiphilum Strain YE2023, Isolated from a Pulp of Bioleach Reactor.</title>
        <authorList>
            <person name="Elkina Y.A."/>
            <person name="Bulaeva A.G."/>
            <person name="Beletsky A.V."/>
            <person name="Mardanov A.V."/>
        </authorList>
    </citation>
    <scope>NUCLEOTIDE SEQUENCE [LARGE SCALE GENOMIC DNA]</scope>
    <source>
        <strain evidence="5 6">YE2023</strain>
    </source>
</reference>
<dbReference type="RefSeq" id="WP_298403231.1">
    <property type="nucleotide sequence ID" value="NZ_JBFSHR010000019.1"/>
</dbReference>
<dbReference type="Pfam" id="PF13458">
    <property type="entry name" value="Peripla_BP_6"/>
    <property type="match status" value="1"/>
</dbReference>
<accession>A0ABV3Y2X5</accession>
<evidence type="ECO:0000256" key="1">
    <source>
        <dbReference type="ARBA" id="ARBA00010062"/>
    </source>
</evidence>
<evidence type="ECO:0000256" key="2">
    <source>
        <dbReference type="ARBA" id="ARBA00022729"/>
    </source>
</evidence>
<evidence type="ECO:0000259" key="4">
    <source>
        <dbReference type="Pfam" id="PF13458"/>
    </source>
</evidence>
<keyword evidence="6" id="KW-1185">Reference proteome</keyword>
<dbReference type="EMBL" id="JBFSHR010000019">
    <property type="protein sequence ID" value="MEX6429549.1"/>
    <property type="molecule type" value="Genomic_DNA"/>
</dbReference>